<dbReference type="Proteomes" id="UP000460272">
    <property type="component" value="Unassembled WGS sequence"/>
</dbReference>
<sequence length="255" mass="26920">MTTPPGLAAKALCAAADEALIEGSFRTGDFAEAERLFTDARELAARDGDGECAALAVTGLGITAHSRNINLLADGGKLSDDEIAGEESLMRDALAAWEKTGNAAGTARALWGLSLVFQVLRHDWNGGMTYLWPAFGLADAVEESGDLYGASEIHRHVGFYYLYRDLRPAEAVRRLGQSLALRERIGDLRRVPSALVALGHAELAAGDARRAAACAYRAVELARAGGLLEWRLRSAEEILAKADAAVRAGGASGAS</sequence>
<comment type="caution">
    <text evidence="1">The sequence shown here is derived from an EMBL/GenBank/DDBJ whole genome shotgun (WGS) entry which is preliminary data.</text>
</comment>
<dbReference type="OrthoDB" id="3287605at2"/>
<evidence type="ECO:0000313" key="1">
    <source>
        <dbReference type="EMBL" id="TVZ01166.1"/>
    </source>
</evidence>
<dbReference type="EMBL" id="RPFW01000007">
    <property type="protein sequence ID" value="TVZ01166.1"/>
    <property type="molecule type" value="Genomic_DNA"/>
</dbReference>
<dbReference type="Gene3D" id="1.25.40.10">
    <property type="entry name" value="Tetratricopeptide repeat domain"/>
    <property type="match status" value="1"/>
</dbReference>
<accession>A0A6P2BSG0</accession>
<dbReference type="SUPFAM" id="SSF48452">
    <property type="entry name" value="TPR-like"/>
    <property type="match status" value="1"/>
</dbReference>
<reference evidence="1 2" key="1">
    <citation type="submission" date="2018-11" db="EMBL/GenBank/DDBJ databases">
        <title>Trebonia kvetii gen.nov., sp.nov., a novel acidophilic actinobacterium, and proposal of the new actinobacterial family Treboniaceae fam. nov.</title>
        <authorList>
            <person name="Rapoport D."/>
            <person name="Sagova-Mareckova M."/>
            <person name="Sedlacek I."/>
            <person name="Provaznik J."/>
            <person name="Kralova S."/>
            <person name="Pavlinic D."/>
            <person name="Benes V."/>
            <person name="Kopecky J."/>
        </authorList>
    </citation>
    <scope>NUCLEOTIDE SEQUENCE [LARGE SCALE GENOMIC DNA]</scope>
    <source>
        <strain evidence="1 2">15Tr583</strain>
    </source>
</reference>
<dbReference type="RefSeq" id="WP_145859513.1">
    <property type="nucleotide sequence ID" value="NZ_RPFW01000007.1"/>
</dbReference>
<gene>
    <name evidence="1" type="ORF">EAS64_33315</name>
</gene>
<name>A0A6P2BSG0_9ACTN</name>
<evidence type="ECO:0000313" key="2">
    <source>
        <dbReference type="Proteomes" id="UP000460272"/>
    </source>
</evidence>
<keyword evidence="2" id="KW-1185">Reference proteome</keyword>
<organism evidence="1 2">
    <name type="scientific">Trebonia kvetii</name>
    <dbReference type="NCBI Taxonomy" id="2480626"/>
    <lineage>
        <taxon>Bacteria</taxon>
        <taxon>Bacillati</taxon>
        <taxon>Actinomycetota</taxon>
        <taxon>Actinomycetes</taxon>
        <taxon>Streptosporangiales</taxon>
        <taxon>Treboniaceae</taxon>
        <taxon>Trebonia</taxon>
    </lineage>
</organism>
<dbReference type="InterPro" id="IPR011990">
    <property type="entry name" value="TPR-like_helical_dom_sf"/>
</dbReference>
<protein>
    <submittedName>
        <fullName evidence="1">Tetratricopeptide repeat protein</fullName>
    </submittedName>
</protein>
<dbReference type="AlphaFoldDB" id="A0A6P2BSG0"/>
<proteinExistence type="predicted"/>